<comment type="caution">
    <text evidence="1">The sequence shown here is derived from an EMBL/GenBank/DDBJ whole genome shotgun (WGS) entry which is preliminary data.</text>
</comment>
<protein>
    <submittedName>
        <fullName evidence="1">Spore photoproduct lyase</fullName>
        <ecNumber evidence="1">4.1.99.14</ecNumber>
    </submittedName>
</protein>
<dbReference type="Gene3D" id="3.40.50.12110">
    <property type="match status" value="1"/>
</dbReference>
<dbReference type="EC" id="4.1.99.14" evidence="1"/>
<gene>
    <name evidence="1" type="ORF">HNP82_001010</name>
</gene>
<evidence type="ECO:0000313" key="1">
    <source>
        <dbReference type="EMBL" id="MBB5263905.1"/>
    </source>
</evidence>
<dbReference type="PANTHER" id="PTHR37822">
    <property type="entry name" value="SPORE PHOTOPRODUCT LYASE-RELATED"/>
    <property type="match status" value="1"/>
</dbReference>
<dbReference type="GO" id="GO:0003913">
    <property type="term" value="F:DNA photolyase activity"/>
    <property type="evidence" value="ECO:0007669"/>
    <property type="project" value="TreeGrafter"/>
</dbReference>
<dbReference type="Gene3D" id="3.80.30.30">
    <property type="match status" value="1"/>
</dbReference>
<dbReference type="RefSeq" id="WP_183772155.1">
    <property type="nucleotide sequence ID" value="NZ_JACHFW010000003.1"/>
</dbReference>
<dbReference type="GO" id="GO:0042601">
    <property type="term" value="C:endospore-forming forespore"/>
    <property type="evidence" value="ECO:0007669"/>
    <property type="project" value="TreeGrafter"/>
</dbReference>
<dbReference type="GO" id="GO:1904047">
    <property type="term" value="F:S-adenosyl-L-methionine binding"/>
    <property type="evidence" value="ECO:0007669"/>
    <property type="project" value="TreeGrafter"/>
</dbReference>
<dbReference type="Proteomes" id="UP000543642">
    <property type="component" value="Unassembled WGS sequence"/>
</dbReference>
<organism evidence="1 2">
    <name type="scientific">Catenibacillus scindens</name>
    <dbReference type="NCBI Taxonomy" id="673271"/>
    <lineage>
        <taxon>Bacteria</taxon>
        <taxon>Bacillati</taxon>
        <taxon>Bacillota</taxon>
        <taxon>Clostridia</taxon>
        <taxon>Lachnospirales</taxon>
        <taxon>Lachnospiraceae</taxon>
        <taxon>Catenibacillus</taxon>
    </lineage>
</organism>
<dbReference type="GO" id="GO:0051539">
    <property type="term" value="F:4 iron, 4 sulfur cluster binding"/>
    <property type="evidence" value="ECO:0007669"/>
    <property type="project" value="TreeGrafter"/>
</dbReference>
<proteinExistence type="predicted"/>
<sequence length="338" mass="39230">MEIKRQFFSHIYVERQVLHHPETQKILERFPLSEKVYISHYKDVFNRKHQSFYCQKQSPALVLARKEGRLVYSGAPVCQSFGNHYFYYTSCIMNCIYDCEYCYLQGMYPSGNVVLFVNLEDIFEEVDALLLKHPVYLCVSYDTDLMALEGVAGFVRRWYEFAADRPNLTIEIRTKSGAFGLLGDLAPLPNVIFAWTLSPQMIIEKYESHTASAATRIAQIRQASDQGFLVRLCFDPLIYVENFREVYGELIRQVFAQPVSIMDASIGVFRVSVDYLKKMRRQRPASPLLWYPFIPEDGVYHYGHSLSARMTGAVKEMLKVYVDEDKIFVWDGGDKNEK</sequence>
<dbReference type="InterPro" id="IPR049539">
    <property type="entry name" value="SPL"/>
</dbReference>
<name>A0A7W8M4E5_9FIRM</name>
<keyword evidence="2" id="KW-1185">Reference proteome</keyword>
<reference evidence="1 2" key="1">
    <citation type="submission" date="2020-08" db="EMBL/GenBank/DDBJ databases">
        <title>Genomic Encyclopedia of Type Strains, Phase IV (KMG-IV): sequencing the most valuable type-strain genomes for metagenomic binning, comparative biology and taxonomic classification.</title>
        <authorList>
            <person name="Goeker M."/>
        </authorList>
    </citation>
    <scope>NUCLEOTIDE SEQUENCE [LARGE SCALE GENOMIC DNA]</scope>
    <source>
        <strain evidence="1 2">DSM 106146</strain>
    </source>
</reference>
<dbReference type="PANTHER" id="PTHR37822:SF2">
    <property type="entry name" value="SPORE PHOTOPRODUCT LYASE"/>
    <property type="match status" value="1"/>
</dbReference>
<evidence type="ECO:0000313" key="2">
    <source>
        <dbReference type="Proteomes" id="UP000543642"/>
    </source>
</evidence>
<dbReference type="AlphaFoldDB" id="A0A7W8M4E5"/>
<keyword evidence="1" id="KW-0456">Lyase</keyword>
<dbReference type="EMBL" id="JACHFW010000003">
    <property type="protein sequence ID" value="MBB5263905.1"/>
    <property type="molecule type" value="Genomic_DNA"/>
</dbReference>
<dbReference type="Pfam" id="PF20903">
    <property type="entry name" value="SPL"/>
    <property type="match status" value="1"/>
</dbReference>
<accession>A0A7W8M4E5</accession>